<feature type="domain" description="Heterokaryon incompatibility" evidence="2">
    <location>
        <begin position="148"/>
        <end position="310"/>
    </location>
</feature>
<protein>
    <submittedName>
        <fullName evidence="3">Heterokaryon incompatibility protein (Het-6OR allele)</fullName>
    </submittedName>
</protein>
<dbReference type="EMBL" id="JAAOAK010000402">
    <property type="protein sequence ID" value="KAF5667667.1"/>
    <property type="molecule type" value="Genomic_DNA"/>
</dbReference>
<dbReference type="InterPro" id="IPR052895">
    <property type="entry name" value="HetReg/Transcr_Mod"/>
</dbReference>
<dbReference type="AlphaFoldDB" id="A0A8H5WLU7"/>
<dbReference type="PANTHER" id="PTHR24148:SF77">
    <property type="entry name" value="HETEROKARYON INCOMPATIBILITY DOMAIN-CONTAINING PROTEIN"/>
    <property type="match status" value="1"/>
</dbReference>
<sequence length="791" mass="89576">MSPITDFFAFTNNMWPFSGRSTEPAADDTMARDQPTQQMEMGQPKALQPMDSLQPHTDTQVSMRGGDRGGDCPVEHICLPSATKLPQKERYKGEEYSWPEFLVPHDTGKLFPGGQDACLDEQQPSDRIDCQSVEREAALPWRYEWGDFIALSYAWRPAAPHQDILVNGSRVAVTRNLYDALVQLRRCQRIRQGFKLWIDAICINQDDLIERGRQVTRMRDIYRSAWQVVIWAGPEADESSVALTALHWLARESKNENPLASFYREGKMIDASPFFMVWPSYESPIEKRVYRALFDFFSRAYWQRMWIIQEVAAGRSETPVLCGDKCISWGDLIRASQLISRDEARFGRDILNTNLAYTIPPWSFDFAKDRQPEQRQFSSERMWKIEMTMMEIQRNQHSTDPTSSWNELTQALTLVREASVTEERDRVYGILGIKAVADNLVWSNEPDYEISVDELWKSFTAGFLAAGNTSILRLVSRYAGPRNIGQKTVNDLHPRLKLPWLGPLVLWVMNSTTSAGNSPEVGTPCVHNIPSWTVCWSCAPAPAAPLTGPYHADAGLGQSIPVLPAANSSLTIKGVVLDTIVSLSSSNEKEADARYPWNSSSYQGNIYGDLDAVRQAFWKTIIGDTTSRGGIKAPEDYAWLLHPRLWQKGVAGIYTYGFGLHIFMARNRDLRLCGYTLEEIIFGQNKWISRVRLAIGDSFYDPSETQREAFSWAINAMGWRRLFGTKNGRIGLGTCAAMINDKIVLLRGCNTPLILREFNGGWRLIGECYAHGVMYGEVTAKKDELVDITIY</sequence>
<evidence type="ECO:0000259" key="2">
    <source>
        <dbReference type="Pfam" id="PF06985"/>
    </source>
</evidence>
<gene>
    <name evidence="3" type="ORF">FDENT_12062</name>
</gene>
<keyword evidence="4" id="KW-1185">Reference proteome</keyword>
<dbReference type="InterPro" id="IPR010730">
    <property type="entry name" value="HET"/>
</dbReference>
<evidence type="ECO:0000256" key="1">
    <source>
        <dbReference type="SAM" id="MobiDB-lite"/>
    </source>
</evidence>
<reference evidence="3 4" key="1">
    <citation type="submission" date="2020-05" db="EMBL/GenBank/DDBJ databases">
        <title>Identification and distribution of gene clusters putatively required for synthesis of sphingolipid metabolism inhibitors in phylogenetically diverse species of the filamentous fungus Fusarium.</title>
        <authorList>
            <person name="Kim H.-S."/>
            <person name="Busman M."/>
            <person name="Brown D.W."/>
            <person name="Divon H."/>
            <person name="Uhlig S."/>
            <person name="Proctor R.H."/>
        </authorList>
    </citation>
    <scope>NUCLEOTIDE SEQUENCE [LARGE SCALE GENOMIC DNA]</scope>
    <source>
        <strain evidence="3 4">NRRL 25311</strain>
    </source>
</reference>
<evidence type="ECO:0000313" key="3">
    <source>
        <dbReference type="EMBL" id="KAF5667667.1"/>
    </source>
</evidence>
<dbReference type="Pfam" id="PF26639">
    <property type="entry name" value="Het-6_barrel"/>
    <property type="match status" value="1"/>
</dbReference>
<proteinExistence type="predicted"/>
<evidence type="ECO:0000313" key="4">
    <source>
        <dbReference type="Proteomes" id="UP000562682"/>
    </source>
</evidence>
<comment type="caution">
    <text evidence="3">The sequence shown here is derived from an EMBL/GenBank/DDBJ whole genome shotgun (WGS) entry which is preliminary data.</text>
</comment>
<organism evidence="3 4">
    <name type="scientific">Fusarium denticulatum</name>
    <dbReference type="NCBI Taxonomy" id="48507"/>
    <lineage>
        <taxon>Eukaryota</taxon>
        <taxon>Fungi</taxon>
        <taxon>Dikarya</taxon>
        <taxon>Ascomycota</taxon>
        <taxon>Pezizomycotina</taxon>
        <taxon>Sordariomycetes</taxon>
        <taxon>Hypocreomycetidae</taxon>
        <taxon>Hypocreales</taxon>
        <taxon>Nectriaceae</taxon>
        <taxon>Fusarium</taxon>
        <taxon>Fusarium fujikuroi species complex</taxon>
    </lineage>
</organism>
<dbReference type="Pfam" id="PF06985">
    <property type="entry name" value="HET"/>
    <property type="match status" value="1"/>
</dbReference>
<feature type="region of interest" description="Disordered" evidence="1">
    <location>
        <begin position="19"/>
        <end position="66"/>
    </location>
</feature>
<accession>A0A8H5WLU7</accession>
<name>A0A8H5WLU7_9HYPO</name>
<dbReference type="Proteomes" id="UP000562682">
    <property type="component" value="Unassembled WGS sequence"/>
</dbReference>
<dbReference type="PANTHER" id="PTHR24148">
    <property type="entry name" value="ANKYRIN REPEAT DOMAIN-CONTAINING PROTEIN 39 HOMOLOG-RELATED"/>
    <property type="match status" value="1"/>
</dbReference>